<keyword evidence="1" id="KW-0812">Transmembrane</keyword>
<gene>
    <name evidence="2" type="ORF">NCS_10531</name>
</gene>
<keyword evidence="1" id="KW-0472">Membrane</keyword>
<dbReference type="Proteomes" id="UP000230607">
    <property type="component" value="Chromosome 1"/>
</dbReference>
<dbReference type="EMBL" id="LT841358">
    <property type="protein sequence ID" value="SMH70724.1"/>
    <property type="molecule type" value="Genomic_DNA"/>
</dbReference>
<evidence type="ECO:0000313" key="2">
    <source>
        <dbReference type="EMBL" id="SMH70724.1"/>
    </source>
</evidence>
<dbReference type="Gene3D" id="2.60.40.1930">
    <property type="match status" value="1"/>
</dbReference>
<proteinExistence type="predicted"/>
<protein>
    <recommendedName>
        <fullName evidence="4">PEFG-CTERM sorting domain-containing protein</fullName>
    </recommendedName>
</protein>
<evidence type="ECO:0000256" key="1">
    <source>
        <dbReference type="SAM" id="Phobius"/>
    </source>
</evidence>
<evidence type="ECO:0008006" key="4">
    <source>
        <dbReference type="Google" id="ProtNLM"/>
    </source>
</evidence>
<evidence type="ECO:0000313" key="3">
    <source>
        <dbReference type="Proteomes" id="UP000230607"/>
    </source>
</evidence>
<dbReference type="AlphaFoldDB" id="A0A2H1FD88"/>
<reference evidence="3" key="1">
    <citation type="submission" date="2017-03" db="EMBL/GenBank/DDBJ databases">
        <authorList>
            <person name="Herbold C."/>
        </authorList>
    </citation>
    <scope>NUCLEOTIDE SEQUENCE [LARGE SCALE GENOMIC DNA]</scope>
</reference>
<keyword evidence="1" id="KW-1133">Transmembrane helix</keyword>
<keyword evidence="3" id="KW-1185">Reference proteome</keyword>
<sequence length="175" mass="18514">MKASVLITTSKVGLVIIVFFTVSVLSATAQTPITVMTDKTSYSDGDTIKISGSVADQLNIPISIVIKDSSQNLVYIAQTNPDSHNNYSSQAVAGGGLWKTAGTYEIDVTYGGQDKTAKTTFQFTGTQTQPISNTGNQTNATQSIPEFGPLSVTIFALAILATVVLSTKIRPIFTI</sequence>
<accession>A0A2H1FD88</accession>
<feature type="transmembrane region" description="Helical" evidence="1">
    <location>
        <begin position="147"/>
        <end position="165"/>
    </location>
</feature>
<organism evidence="2 3">
    <name type="scientific">Candidatus Nitrosotalea okcheonensis</name>
    <dbReference type="NCBI Taxonomy" id="1903276"/>
    <lineage>
        <taxon>Archaea</taxon>
        <taxon>Nitrososphaerota</taxon>
        <taxon>Nitrososphaeria</taxon>
        <taxon>Nitrosotaleales</taxon>
        <taxon>Nitrosotaleaceae</taxon>
        <taxon>Nitrosotalea</taxon>
    </lineage>
</organism>
<name>A0A2H1FD88_9ARCH</name>